<reference evidence="2" key="1">
    <citation type="submission" date="2014-11" db="EMBL/GenBank/DDBJ databases">
        <authorList>
            <person name="Otto D Thomas"/>
            <person name="Naeem Raeece"/>
        </authorList>
    </citation>
    <scope>NUCLEOTIDE SEQUENCE</scope>
</reference>
<dbReference type="AlphaFoldDB" id="A0A0G4HXL6"/>
<name>A0A0G4HXL6_9ALVE</name>
<feature type="compositionally biased region" description="Basic residues" evidence="1">
    <location>
        <begin position="316"/>
        <end position="325"/>
    </location>
</feature>
<feature type="compositionally biased region" description="Basic residues" evidence="1">
    <location>
        <begin position="406"/>
        <end position="416"/>
    </location>
</feature>
<feature type="compositionally biased region" description="Low complexity" evidence="1">
    <location>
        <begin position="341"/>
        <end position="359"/>
    </location>
</feature>
<protein>
    <submittedName>
        <fullName evidence="2">Uncharacterized protein</fullName>
    </submittedName>
</protein>
<feature type="compositionally biased region" description="Gly residues" evidence="1">
    <location>
        <begin position="437"/>
        <end position="446"/>
    </location>
</feature>
<proteinExistence type="predicted"/>
<feature type="compositionally biased region" description="Low complexity" evidence="1">
    <location>
        <begin position="274"/>
        <end position="286"/>
    </location>
</feature>
<feature type="region of interest" description="Disordered" evidence="1">
    <location>
        <begin position="259"/>
        <end position="446"/>
    </location>
</feature>
<gene>
    <name evidence="2" type="ORF">Cvel_9286</name>
</gene>
<dbReference type="EMBL" id="CDMZ01004271">
    <property type="protein sequence ID" value="CEM49243.1"/>
    <property type="molecule type" value="Genomic_DNA"/>
</dbReference>
<evidence type="ECO:0000313" key="2">
    <source>
        <dbReference type="EMBL" id="CEM49243.1"/>
    </source>
</evidence>
<sequence length="446" mass="50206">MSEAERASLGLGKERDLMSLLLWPAHPTYVYKPVLDFIQEGYKPPSLPLCIYSLVRHCFDGLKHLVPLIRNEPTPPRGSEETDLMFVQRDPKEIGEALKGLHKCLQKTHKSMLQLLPKSVRESQEKSQQVSSALCELFERAQEKVDTTKYDARLEEWKAQQQQARDCVSVLFEELKELVGVPGVPASRKAEFLAASVTHLSFLLWQKDSAVFIAKAQQTIVERRKERNQQKGQNEFLEQAMPQTLEEMRSFVHRIVDSKVDRRLRSPNQQREPSVSSSSRSSAHSSVRPKKGILKNRDEGQQQAPCRKNSGGHGGGKPKRQRGRQQHQQQSGGNSRHRSESVASSRSADASVRSVSSSHRSSHRSNPKPNNREYDNHSSRSSSSSQKRVRFDNNPQADADGWQVARGRKAARRGGVKRSGTPYPQERVQGGDDQSKNGGGGGKRRR</sequence>
<organism evidence="2">
    <name type="scientific">Chromera velia CCMP2878</name>
    <dbReference type="NCBI Taxonomy" id="1169474"/>
    <lineage>
        <taxon>Eukaryota</taxon>
        <taxon>Sar</taxon>
        <taxon>Alveolata</taxon>
        <taxon>Colpodellida</taxon>
        <taxon>Chromeraceae</taxon>
        <taxon>Chromera</taxon>
    </lineage>
</organism>
<dbReference type="VEuPathDB" id="CryptoDB:Cvel_9286"/>
<evidence type="ECO:0000256" key="1">
    <source>
        <dbReference type="SAM" id="MobiDB-lite"/>
    </source>
</evidence>
<accession>A0A0G4HXL6</accession>